<evidence type="ECO:0008006" key="3">
    <source>
        <dbReference type="Google" id="ProtNLM"/>
    </source>
</evidence>
<evidence type="ECO:0000313" key="2">
    <source>
        <dbReference type="Proteomes" id="UP000234641"/>
    </source>
</evidence>
<reference evidence="1 2" key="1">
    <citation type="submission" date="2017-03" db="EMBL/GenBank/DDBJ databases">
        <authorList>
            <person name="Afonso C.L."/>
            <person name="Miller P.J."/>
            <person name="Scott M.A."/>
            <person name="Spackman E."/>
            <person name="Goraichik I."/>
            <person name="Dimitrov K.M."/>
            <person name="Suarez D.L."/>
            <person name="Swayne D.E."/>
        </authorList>
    </citation>
    <scope>NUCLEOTIDE SEQUENCE [LARGE SCALE GENOMIC DNA]</scope>
    <source>
        <strain evidence="1 2">ATCC 9172</strain>
    </source>
</reference>
<gene>
    <name evidence="1" type="ORF">BLIN9172_01557</name>
</gene>
<dbReference type="InterPro" id="IPR011335">
    <property type="entry name" value="Restrct_endonuc-II-like"/>
</dbReference>
<dbReference type="EMBL" id="FXYY01000007">
    <property type="protein sequence ID" value="SMX80054.1"/>
    <property type="molecule type" value="Genomic_DNA"/>
</dbReference>
<accession>A0A2H1IY10</accession>
<name>A0A2H1IY10_BRELN</name>
<dbReference type="SUPFAM" id="SSF52980">
    <property type="entry name" value="Restriction endonuclease-like"/>
    <property type="match status" value="1"/>
</dbReference>
<evidence type="ECO:0000313" key="1">
    <source>
        <dbReference type="EMBL" id="SMX80054.1"/>
    </source>
</evidence>
<dbReference type="AlphaFoldDB" id="A0A2H1IY10"/>
<dbReference type="Proteomes" id="UP000234641">
    <property type="component" value="Unassembled WGS sequence"/>
</dbReference>
<protein>
    <recommendedName>
        <fullName evidence="3">DUF559 domain-containing protein</fullName>
    </recommendedName>
</protein>
<proteinExistence type="predicted"/>
<dbReference type="Gene3D" id="3.40.960.10">
    <property type="entry name" value="VSR Endonuclease"/>
    <property type="match status" value="1"/>
</dbReference>
<organism evidence="1 2">
    <name type="scientific">Brevibacterium linens ATCC 9172</name>
    <dbReference type="NCBI Taxonomy" id="1255617"/>
    <lineage>
        <taxon>Bacteria</taxon>
        <taxon>Bacillati</taxon>
        <taxon>Actinomycetota</taxon>
        <taxon>Actinomycetes</taxon>
        <taxon>Micrococcales</taxon>
        <taxon>Brevibacteriaceae</taxon>
        <taxon>Brevibacterium</taxon>
    </lineage>
</organism>
<sequence length="184" mass="20788">MRMLRSISWLGLPTLSPLQVFSQFASVCSVESLVKIGDAAIGDWKSPPQFTLPSLVEHVAETRHLRARSKLKAAVELIREDVDSPMETDLRLWAVSRGLPEPAVHPAVYCPTIDRTLHPDLGYLKEKLALEYEGDFHRTSEGQWAADIDRVNALKAAGWTVLRVTKSTNRRQLERDIRRHLGLQ</sequence>